<proteinExistence type="predicted"/>
<reference evidence="1 2" key="1">
    <citation type="submission" date="2022-06" db="EMBL/GenBank/DDBJ databases">
        <authorList>
            <person name="Jeon C.O."/>
        </authorList>
    </citation>
    <scope>NUCLEOTIDE SEQUENCE [LARGE SCALE GENOMIC DNA]</scope>
    <source>
        <strain evidence="1 2">KCTC 13943</strain>
    </source>
</reference>
<sequence>MKRNIIEQRLEELNYIYKMGRKNYSDTINENIGISFDSLYPTGYEQIPYHYIKDFSIVDVLELTKEFFEQNQILKKFKKKKKRTTLFIYWK</sequence>
<keyword evidence="2" id="KW-1185">Reference proteome</keyword>
<name>A0ABT0WFS6_9BACI</name>
<protein>
    <submittedName>
        <fullName evidence="1">Uncharacterized protein</fullName>
    </submittedName>
</protein>
<organism evidence="1 2">
    <name type="scientific">Neobacillus pocheonensis</name>
    <dbReference type="NCBI Taxonomy" id="363869"/>
    <lineage>
        <taxon>Bacteria</taxon>
        <taxon>Bacillati</taxon>
        <taxon>Bacillota</taxon>
        <taxon>Bacilli</taxon>
        <taxon>Bacillales</taxon>
        <taxon>Bacillaceae</taxon>
        <taxon>Neobacillus</taxon>
    </lineage>
</organism>
<dbReference type="Proteomes" id="UP001523262">
    <property type="component" value="Unassembled WGS sequence"/>
</dbReference>
<dbReference type="EMBL" id="JAMQCR010000002">
    <property type="protein sequence ID" value="MCM2535158.1"/>
    <property type="molecule type" value="Genomic_DNA"/>
</dbReference>
<evidence type="ECO:0000313" key="2">
    <source>
        <dbReference type="Proteomes" id="UP001523262"/>
    </source>
</evidence>
<gene>
    <name evidence="1" type="ORF">NDK43_25950</name>
</gene>
<comment type="caution">
    <text evidence="1">The sequence shown here is derived from an EMBL/GenBank/DDBJ whole genome shotgun (WGS) entry which is preliminary data.</text>
</comment>
<accession>A0ABT0WFS6</accession>
<evidence type="ECO:0000313" key="1">
    <source>
        <dbReference type="EMBL" id="MCM2535158.1"/>
    </source>
</evidence>